<dbReference type="RefSeq" id="WP_085465755.1">
    <property type="nucleotide sequence ID" value="NZ_FXBL01000004.1"/>
</dbReference>
<evidence type="ECO:0000313" key="3">
    <source>
        <dbReference type="EMBL" id="SMH49808.1"/>
    </source>
</evidence>
<keyword evidence="4" id="KW-1185">Reference proteome</keyword>
<protein>
    <submittedName>
        <fullName evidence="3">Flp pilus assembly protein TadG</fullName>
    </submittedName>
</protein>
<dbReference type="Pfam" id="PF07811">
    <property type="entry name" value="TadE"/>
    <property type="match status" value="1"/>
</dbReference>
<feature type="domain" description="TadE-like" evidence="2">
    <location>
        <begin position="11"/>
        <end position="53"/>
    </location>
</feature>
<sequence>MRRDLAEAEDGTTAVEFAMIAPIFIAFMLGMTAYGIYFGAAHSVQQLSADAARVALAGISEAERKQLVAQYIQENSADYLFLRTEAVIADVSANATDPSQSNVSISYDARSLPIWNLYPPLPLPGQTISRTATIRIGGL</sequence>
<evidence type="ECO:0000256" key="1">
    <source>
        <dbReference type="SAM" id="Phobius"/>
    </source>
</evidence>
<name>A0A1X7PF04_9HYPH</name>
<accession>A0A1X7PF04</accession>
<dbReference type="Proteomes" id="UP000193083">
    <property type="component" value="Unassembled WGS sequence"/>
</dbReference>
<dbReference type="OrthoDB" id="7356451at2"/>
<evidence type="ECO:0000259" key="2">
    <source>
        <dbReference type="Pfam" id="PF07811"/>
    </source>
</evidence>
<feature type="transmembrane region" description="Helical" evidence="1">
    <location>
        <begin position="20"/>
        <end position="40"/>
    </location>
</feature>
<reference evidence="3 4" key="1">
    <citation type="submission" date="2017-04" db="EMBL/GenBank/DDBJ databases">
        <authorList>
            <person name="Afonso C.L."/>
            <person name="Miller P.J."/>
            <person name="Scott M.A."/>
            <person name="Spackman E."/>
            <person name="Goraichik I."/>
            <person name="Dimitrov K.M."/>
            <person name="Suarez D.L."/>
            <person name="Swayne D.E."/>
        </authorList>
    </citation>
    <scope>NUCLEOTIDE SEQUENCE [LARGE SCALE GENOMIC DNA]</scope>
    <source>
        <strain evidence="3 4">B5P</strain>
    </source>
</reference>
<proteinExistence type="predicted"/>
<dbReference type="AlphaFoldDB" id="A0A1X7PF04"/>
<dbReference type="EMBL" id="FXBL01000004">
    <property type="protein sequence ID" value="SMH49808.1"/>
    <property type="molecule type" value="Genomic_DNA"/>
</dbReference>
<organism evidence="3 4">
    <name type="scientific">Mesorhizobium australicum</name>
    <dbReference type="NCBI Taxonomy" id="536018"/>
    <lineage>
        <taxon>Bacteria</taxon>
        <taxon>Pseudomonadati</taxon>
        <taxon>Pseudomonadota</taxon>
        <taxon>Alphaproteobacteria</taxon>
        <taxon>Hyphomicrobiales</taxon>
        <taxon>Phyllobacteriaceae</taxon>
        <taxon>Mesorhizobium</taxon>
    </lineage>
</organism>
<evidence type="ECO:0000313" key="4">
    <source>
        <dbReference type="Proteomes" id="UP000193083"/>
    </source>
</evidence>
<gene>
    <name evidence="3" type="ORF">SAMN02982922_4018</name>
</gene>
<keyword evidence="1" id="KW-0472">Membrane</keyword>
<dbReference type="InterPro" id="IPR012495">
    <property type="entry name" value="TadE-like_dom"/>
</dbReference>
<keyword evidence="1" id="KW-0812">Transmembrane</keyword>
<keyword evidence="1" id="KW-1133">Transmembrane helix</keyword>